<feature type="transmembrane region" description="Helical" evidence="1">
    <location>
        <begin position="231"/>
        <end position="253"/>
    </location>
</feature>
<reference evidence="2 3" key="2">
    <citation type="journal article" date="2016" name="Genome Announc.">
        <title>Complete Genome Sequence of Sphingopyxis macrogoltabida Strain 203N (NBRC 111659), a Polyethylene Glycol Degrader.</title>
        <authorList>
            <person name="Ohtsubo Y."/>
            <person name="Nonoyama S."/>
            <person name="Nagata Y."/>
            <person name="Numata M."/>
            <person name="Tsuchikane K."/>
            <person name="Hosoyama A."/>
            <person name="Yamazoe A."/>
            <person name="Tsuda M."/>
            <person name="Fujita N."/>
            <person name="Kawai F."/>
        </authorList>
    </citation>
    <scope>NUCLEOTIDE SEQUENCE [LARGE SCALE GENOMIC DNA]</scope>
    <source>
        <strain evidence="2 3">203N</strain>
    </source>
</reference>
<name>A0AAC8YYM5_SPHMC</name>
<gene>
    <name evidence="2" type="ORF">ATM17_05575</name>
</gene>
<sequence>MLARLNIDTYILLLLGMVALASVLPVRGGASVVAGLLADAGIVVLFFMHGARLSRQAVLDGARHWRLHAAVAAMTYVVFPVLGLAVGLLPFLDSSVAMGILFLTLLPSTVQSSIAFTAMARGNVAAAVCSASFSNLAGIFITPILVAVLITGKQGESSTEAVATIAFQLLLPFVAGHLLRPVIGAWIARQKQLMMMVDRGSILLVVYTAFSAAVVQGLWSRISSVDLATILAVSAVLLALVLSLTAVLGRWLGFSREDRIVLQFCGSKKSLASGVPMAGVLFATPQVGAVILPLMFFHQLQLMVCAVLARRYGVEADRVKADAAGVGVEAFRGQAV</sequence>
<dbReference type="Gene3D" id="1.20.1530.20">
    <property type="match status" value="1"/>
</dbReference>
<feature type="transmembrane region" description="Helical" evidence="1">
    <location>
        <begin position="162"/>
        <end position="188"/>
    </location>
</feature>
<feature type="transmembrane region" description="Helical" evidence="1">
    <location>
        <begin position="200"/>
        <end position="219"/>
    </location>
</feature>
<keyword evidence="1" id="KW-1133">Transmembrane helix</keyword>
<dbReference type="PANTHER" id="PTHR18640">
    <property type="entry name" value="SOLUTE CARRIER FAMILY 10 MEMBER 7"/>
    <property type="match status" value="1"/>
</dbReference>
<dbReference type="EMBL" id="CP013344">
    <property type="protein sequence ID" value="AMU88512.1"/>
    <property type="molecule type" value="Genomic_DNA"/>
</dbReference>
<dbReference type="GO" id="GO:0005886">
    <property type="term" value="C:plasma membrane"/>
    <property type="evidence" value="ECO:0007669"/>
    <property type="project" value="TreeGrafter"/>
</dbReference>
<feature type="transmembrane region" description="Helical" evidence="1">
    <location>
        <begin position="124"/>
        <end position="150"/>
    </location>
</feature>
<keyword evidence="1" id="KW-0812">Transmembrane</keyword>
<protein>
    <submittedName>
        <fullName evidence="2">Bile acid:sodium symporter</fullName>
    </submittedName>
</protein>
<feature type="transmembrane region" description="Helical" evidence="1">
    <location>
        <begin position="274"/>
        <end position="297"/>
    </location>
</feature>
<dbReference type="Proteomes" id="UP000076088">
    <property type="component" value="Chromosome"/>
</dbReference>
<feature type="transmembrane region" description="Helical" evidence="1">
    <location>
        <begin position="7"/>
        <end position="24"/>
    </location>
</feature>
<organism evidence="2 3">
    <name type="scientific">Sphingopyxis macrogoltabida</name>
    <name type="common">Sphingomonas macrogoltabidus</name>
    <dbReference type="NCBI Taxonomy" id="33050"/>
    <lineage>
        <taxon>Bacteria</taxon>
        <taxon>Pseudomonadati</taxon>
        <taxon>Pseudomonadota</taxon>
        <taxon>Alphaproteobacteria</taxon>
        <taxon>Sphingomonadales</taxon>
        <taxon>Sphingomonadaceae</taxon>
        <taxon>Sphingopyxis</taxon>
    </lineage>
</organism>
<dbReference type="PIRSF" id="PIRSF026166">
    <property type="entry name" value="UCP026166"/>
    <property type="match status" value="1"/>
</dbReference>
<dbReference type="Pfam" id="PF13593">
    <property type="entry name" value="SBF_like"/>
    <property type="match status" value="1"/>
</dbReference>
<dbReference type="PANTHER" id="PTHR18640:SF5">
    <property type="entry name" value="SODIUM_BILE ACID COTRANSPORTER 7"/>
    <property type="match status" value="1"/>
</dbReference>
<keyword evidence="3" id="KW-1185">Reference proteome</keyword>
<dbReference type="AlphaFoldDB" id="A0AAC8YYM5"/>
<reference evidence="3" key="1">
    <citation type="submission" date="2015-11" db="EMBL/GenBank/DDBJ databases">
        <title>Complete genome sequence of a polyethylene-glycol degrader Sphingopyxis macrogoltabida 203N (NBRC 111659).</title>
        <authorList>
            <person name="Yoshiyuki O."/>
            <person name="Shouta N."/>
            <person name="Nagata Y."/>
            <person name="Numata M."/>
            <person name="Tsuchikane K."/>
            <person name="Hosoyama A."/>
            <person name="Yamazoe A."/>
            <person name="Tsuda M."/>
            <person name="Fujita N."/>
            <person name="Kawai F."/>
        </authorList>
    </citation>
    <scope>NUCLEOTIDE SEQUENCE [LARGE SCALE GENOMIC DNA]</scope>
    <source>
        <strain evidence="3">203N</strain>
    </source>
</reference>
<feature type="transmembrane region" description="Helical" evidence="1">
    <location>
        <begin position="30"/>
        <end position="48"/>
    </location>
</feature>
<feature type="transmembrane region" description="Helical" evidence="1">
    <location>
        <begin position="97"/>
        <end position="117"/>
    </location>
</feature>
<dbReference type="InterPro" id="IPR016833">
    <property type="entry name" value="Put_Na-Bile_cotransptr"/>
</dbReference>
<evidence type="ECO:0000256" key="1">
    <source>
        <dbReference type="SAM" id="Phobius"/>
    </source>
</evidence>
<feature type="transmembrane region" description="Helical" evidence="1">
    <location>
        <begin position="69"/>
        <end position="91"/>
    </location>
</feature>
<dbReference type="InterPro" id="IPR038770">
    <property type="entry name" value="Na+/solute_symporter_sf"/>
</dbReference>
<proteinExistence type="predicted"/>
<evidence type="ECO:0000313" key="2">
    <source>
        <dbReference type="EMBL" id="AMU88512.1"/>
    </source>
</evidence>
<accession>A0AAC8YYM5</accession>
<keyword evidence="1" id="KW-0472">Membrane</keyword>
<evidence type="ECO:0000313" key="3">
    <source>
        <dbReference type="Proteomes" id="UP000076088"/>
    </source>
</evidence>